<dbReference type="AlphaFoldDB" id="A0A0F9KQS5"/>
<feature type="non-terminal residue" evidence="2">
    <location>
        <position position="1"/>
    </location>
</feature>
<sequence length="42" mass="4325">VRRDPPQHSLSSGEGLARGMAGLDRRPPVGGHGTEDFSLGGP</sequence>
<evidence type="ECO:0000256" key="1">
    <source>
        <dbReference type="SAM" id="MobiDB-lite"/>
    </source>
</evidence>
<accession>A0A0F9KQS5</accession>
<reference evidence="2" key="1">
    <citation type="journal article" date="2015" name="Nature">
        <title>Complex archaea that bridge the gap between prokaryotes and eukaryotes.</title>
        <authorList>
            <person name="Spang A."/>
            <person name="Saw J.H."/>
            <person name="Jorgensen S.L."/>
            <person name="Zaremba-Niedzwiedzka K."/>
            <person name="Martijn J."/>
            <person name="Lind A.E."/>
            <person name="van Eijk R."/>
            <person name="Schleper C."/>
            <person name="Guy L."/>
            <person name="Ettema T.J."/>
        </authorList>
    </citation>
    <scope>NUCLEOTIDE SEQUENCE</scope>
</reference>
<organism evidence="2">
    <name type="scientific">marine sediment metagenome</name>
    <dbReference type="NCBI Taxonomy" id="412755"/>
    <lineage>
        <taxon>unclassified sequences</taxon>
        <taxon>metagenomes</taxon>
        <taxon>ecological metagenomes</taxon>
    </lineage>
</organism>
<evidence type="ECO:0000313" key="2">
    <source>
        <dbReference type="EMBL" id="KKM77091.1"/>
    </source>
</evidence>
<name>A0A0F9KQS5_9ZZZZ</name>
<proteinExistence type="predicted"/>
<dbReference type="EMBL" id="LAZR01008699">
    <property type="protein sequence ID" value="KKM77091.1"/>
    <property type="molecule type" value="Genomic_DNA"/>
</dbReference>
<gene>
    <name evidence="2" type="ORF">LCGC14_1373490</name>
</gene>
<protein>
    <submittedName>
        <fullName evidence="2">Uncharacterized protein</fullName>
    </submittedName>
</protein>
<comment type="caution">
    <text evidence="2">The sequence shown here is derived from an EMBL/GenBank/DDBJ whole genome shotgun (WGS) entry which is preliminary data.</text>
</comment>
<feature type="region of interest" description="Disordered" evidence="1">
    <location>
        <begin position="1"/>
        <end position="42"/>
    </location>
</feature>